<sequence length="170" mass="18863">MPEALPLRLPRRLDALQAETRLRRLRAETFEAATLTLWAHALGTPDDAPAGWLLCHARARRALLWPHALPAAPEHEGAEAELRLAASLPPSADVVSRLWFWERMVARRHWQVTLRGTPARAVALPLWLGYSPNRRGGHRLMVISGLGGDALPTLKNAVLWELRQLAGVPA</sequence>
<dbReference type="KEGG" id="csa:Csal_0256"/>
<evidence type="ECO:0000313" key="1">
    <source>
        <dbReference type="EMBL" id="ABE57620.1"/>
    </source>
</evidence>
<dbReference type="GeneID" id="95333002"/>
<reference evidence="1 2" key="1">
    <citation type="journal article" date="2011" name="Stand. Genomic Sci.">
        <title>Complete genome sequence of the halophilic and highly halotolerant Chromohalobacter salexigens type strain (1H11(T)).</title>
        <authorList>
            <person name="Copeland A."/>
            <person name="O'Connor K."/>
            <person name="Lucas S."/>
            <person name="Lapidus A."/>
            <person name="Berry K.W."/>
            <person name="Detter J.C."/>
            <person name="Del Rio T.G."/>
            <person name="Hammon N."/>
            <person name="Dalin E."/>
            <person name="Tice H."/>
            <person name="Pitluck S."/>
            <person name="Bruce D."/>
            <person name="Goodwin L."/>
            <person name="Han C."/>
            <person name="Tapia R."/>
            <person name="Saunders E."/>
            <person name="Schmutz J."/>
            <person name="Brettin T."/>
            <person name="Larimer F."/>
            <person name="Land M."/>
            <person name="Hauser L."/>
            <person name="Vargas C."/>
            <person name="Nieto J.J."/>
            <person name="Kyrpides N.C."/>
            <person name="Ivanova N."/>
            <person name="Goker M."/>
            <person name="Klenk H.P."/>
            <person name="Csonka L.N."/>
            <person name="Woyke T."/>
        </authorList>
    </citation>
    <scope>NUCLEOTIDE SEQUENCE [LARGE SCALE GENOMIC DNA]</scope>
    <source>
        <strain evidence="2">ATCC BAA-138 / DSM 3043 / CIP 106854 / NCIMB 13768 / 1H11</strain>
    </source>
</reference>
<dbReference type="HOGENOM" id="CLU_1480093_0_0_6"/>
<dbReference type="EMBL" id="CP000285">
    <property type="protein sequence ID" value="ABE57620.1"/>
    <property type="molecule type" value="Genomic_DNA"/>
</dbReference>
<name>Q1R0Y8_CHRI1</name>
<dbReference type="OrthoDB" id="6182634at2"/>
<dbReference type="AlphaFoldDB" id="Q1R0Y8"/>
<evidence type="ECO:0000313" key="2">
    <source>
        <dbReference type="Proteomes" id="UP000000239"/>
    </source>
</evidence>
<organism evidence="1 2">
    <name type="scientific">Chromohalobacter israelensis (strain ATCC BAA-138 / DSM 3043 / CIP 106854 / NCIMB 13768 / 1H11)</name>
    <name type="common">Chromohalobacter salexigens</name>
    <dbReference type="NCBI Taxonomy" id="290398"/>
    <lineage>
        <taxon>Bacteria</taxon>
        <taxon>Pseudomonadati</taxon>
        <taxon>Pseudomonadota</taxon>
        <taxon>Gammaproteobacteria</taxon>
        <taxon>Oceanospirillales</taxon>
        <taxon>Halomonadaceae</taxon>
        <taxon>Chromohalobacter</taxon>
    </lineage>
</organism>
<gene>
    <name evidence="1" type="ordered locus">Csal_0256</name>
</gene>
<proteinExistence type="predicted"/>
<keyword evidence="2" id="KW-1185">Reference proteome</keyword>
<dbReference type="RefSeq" id="WP_011505566.1">
    <property type="nucleotide sequence ID" value="NC_007963.1"/>
</dbReference>
<protein>
    <submittedName>
        <fullName evidence="1">Uncharacterized protein</fullName>
    </submittedName>
</protein>
<dbReference type="Proteomes" id="UP000000239">
    <property type="component" value="Chromosome"/>
</dbReference>
<accession>Q1R0Y8</accession>